<organism evidence="9 10">
    <name type="scientific">Taxus chinensis</name>
    <name type="common">Chinese yew</name>
    <name type="synonym">Taxus wallichiana var. chinensis</name>
    <dbReference type="NCBI Taxonomy" id="29808"/>
    <lineage>
        <taxon>Eukaryota</taxon>
        <taxon>Viridiplantae</taxon>
        <taxon>Streptophyta</taxon>
        <taxon>Embryophyta</taxon>
        <taxon>Tracheophyta</taxon>
        <taxon>Spermatophyta</taxon>
        <taxon>Pinopsida</taxon>
        <taxon>Pinidae</taxon>
        <taxon>Conifers II</taxon>
        <taxon>Cupressales</taxon>
        <taxon>Taxaceae</taxon>
        <taxon>Taxus</taxon>
    </lineage>
</organism>
<dbReference type="InterPro" id="IPR000719">
    <property type="entry name" value="Prot_kinase_dom"/>
</dbReference>
<dbReference type="GO" id="GO:0005829">
    <property type="term" value="C:cytosol"/>
    <property type="evidence" value="ECO:0007669"/>
    <property type="project" value="TreeGrafter"/>
</dbReference>
<dbReference type="InterPro" id="IPR045269">
    <property type="entry name" value="Atg1-like"/>
</dbReference>
<keyword evidence="2" id="KW-0808">Transferase</keyword>
<dbReference type="GO" id="GO:0005776">
    <property type="term" value="C:autophagosome"/>
    <property type="evidence" value="ECO:0007669"/>
    <property type="project" value="TreeGrafter"/>
</dbReference>
<dbReference type="Proteomes" id="UP000824469">
    <property type="component" value="Unassembled WGS sequence"/>
</dbReference>
<evidence type="ECO:0000256" key="1">
    <source>
        <dbReference type="ARBA" id="ARBA00006234"/>
    </source>
</evidence>
<dbReference type="GO" id="GO:0000407">
    <property type="term" value="C:phagophore assembly site"/>
    <property type="evidence" value="ECO:0007669"/>
    <property type="project" value="TreeGrafter"/>
</dbReference>
<keyword evidence="10" id="KW-1185">Reference proteome</keyword>
<dbReference type="GO" id="GO:0004674">
    <property type="term" value="F:protein serine/threonine kinase activity"/>
    <property type="evidence" value="ECO:0007669"/>
    <property type="project" value="InterPro"/>
</dbReference>
<keyword evidence="3 7" id="KW-0547">Nucleotide-binding</keyword>
<comment type="caution">
    <text evidence="9">The sequence shown here is derived from an EMBL/GenBank/DDBJ whole genome shotgun (WGS) entry which is preliminary data.</text>
</comment>
<evidence type="ECO:0000256" key="7">
    <source>
        <dbReference type="PROSITE-ProRule" id="PRU10141"/>
    </source>
</evidence>
<evidence type="ECO:0000256" key="5">
    <source>
        <dbReference type="ARBA" id="ARBA00022840"/>
    </source>
</evidence>
<dbReference type="PROSITE" id="PS00107">
    <property type="entry name" value="PROTEIN_KINASE_ATP"/>
    <property type="match status" value="1"/>
</dbReference>
<dbReference type="FunFam" id="1.10.510.10:FF:000571">
    <property type="entry name" value="Maternal embryonic leucine zipper kinase"/>
    <property type="match status" value="1"/>
</dbReference>
<protein>
    <recommendedName>
        <fullName evidence="8">Protein kinase domain-containing protein</fullName>
    </recommendedName>
</protein>
<comment type="function">
    <text evidence="6">CIPK serine-threonine protein kinases interact with CBL proteins. Binding of a CBL protein to the regulatory NAF domain of CIPK protein lead to the activation of the kinase in a calcium-dependent manner.</text>
</comment>
<dbReference type="InterPro" id="IPR008271">
    <property type="entry name" value="Ser/Thr_kinase_AS"/>
</dbReference>
<sequence>MEHGGEFQPREVGDYVVNEYIGSGSFAVVWRAKHKHHGHEVAIKEIATRKHNKKVLESLELEIDILKKINHPNIVRLHDIVRVPGKIYICLEYCPGGDLSTYIQCHGRVSEDIARHFMRQIGSGLTMLREHHVIHRDLKPQNLLLSTNDSNAVLKIADFGFARPLQPQGLAETMCGSPLYMAPEIMLEQKYDAKADLWSVGTILFQLVTGKTPFSGSNHLQLKHNILKSKELSFPQEVGSLNPSCIDLCRKLLRQNPVERLTFEEFFNHEFLQVAKLDVSSKLTRPTSGLDKESFMLGGNSLSDIGESSQEDCLPFPLDDDIQGQVGGLSSSSNKNIFTVFNSSGFGGTGLVAGRNSSANSPIGKELLSGSIEADMKHQILFPTNKQERPTNTNLFKYPAADVEREFINTPSSKELDTFEYIDQEYVIVPATSTELSYSSLTASGLGQLVNKFVGSPTKHVRRIQAISAPLAIAGAAVDLVGSSGSPGNHSSIRSGTSPGSVDLVDVLDQPSIDPRTRLQSLTCCAYTITELANEKLKAEKQLEAFSLQLVCLAIWKKALHVCHDWAASATEGSSSPDWNDSNEVLNRNSNITRISEELDFHGAAAACSQMEREFLIAVECAERFRFAPLDVNAEMPNAMEGIFQEALHLGRRGAVNELLSNMNEAASLYSKSATMFHFLLVEATSLSLNPLFFLSTSDRHRLRRYIDVLTIRQSQCSMNMPHPEGLQSA</sequence>
<dbReference type="PROSITE" id="PS00108">
    <property type="entry name" value="PROTEIN_KINASE_ST"/>
    <property type="match status" value="1"/>
</dbReference>
<evidence type="ECO:0000256" key="2">
    <source>
        <dbReference type="ARBA" id="ARBA00022679"/>
    </source>
</evidence>
<dbReference type="PROSITE" id="PS50011">
    <property type="entry name" value="PROTEIN_KINASE_DOM"/>
    <property type="match status" value="1"/>
</dbReference>
<feature type="binding site" evidence="7">
    <location>
        <position position="44"/>
    </location>
    <ligand>
        <name>ATP</name>
        <dbReference type="ChEBI" id="CHEBI:30616"/>
    </ligand>
</feature>
<dbReference type="InterPro" id="IPR056281">
    <property type="entry name" value="MIT_ATG1a/b/c"/>
</dbReference>
<dbReference type="GO" id="GO:0000045">
    <property type="term" value="P:autophagosome assembly"/>
    <property type="evidence" value="ECO:0007669"/>
    <property type="project" value="TreeGrafter"/>
</dbReference>
<dbReference type="SUPFAM" id="SSF56112">
    <property type="entry name" value="Protein kinase-like (PK-like)"/>
    <property type="match status" value="1"/>
</dbReference>
<keyword evidence="5 7" id="KW-0067">ATP-binding</keyword>
<comment type="similarity">
    <text evidence="1">Belongs to the protein kinase superfamily. CAMK Ser/Thr protein kinase family. SNF1 subfamily.</text>
</comment>
<name>A0AA38GM32_TAXCH</name>
<dbReference type="FunFam" id="3.30.200.20:FF:000042">
    <property type="entry name" value="Aurora kinase A"/>
    <property type="match status" value="1"/>
</dbReference>
<evidence type="ECO:0000256" key="3">
    <source>
        <dbReference type="ARBA" id="ARBA00022741"/>
    </source>
</evidence>
<keyword evidence="4" id="KW-0418">Kinase</keyword>
<proteinExistence type="inferred from homology"/>
<feature type="domain" description="Protein kinase" evidence="8">
    <location>
        <begin position="15"/>
        <end position="272"/>
    </location>
</feature>
<dbReference type="GO" id="GO:0005524">
    <property type="term" value="F:ATP binding"/>
    <property type="evidence" value="ECO:0007669"/>
    <property type="project" value="UniProtKB-UniRule"/>
</dbReference>
<dbReference type="Pfam" id="PF00069">
    <property type="entry name" value="Pkinase"/>
    <property type="match status" value="1"/>
</dbReference>
<dbReference type="PANTHER" id="PTHR24348">
    <property type="entry name" value="SERINE/THREONINE-PROTEIN KINASE UNC-51-RELATED"/>
    <property type="match status" value="1"/>
</dbReference>
<dbReference type="AlphaFoldDB" id="A0AA38GM32"/>
<dbReference type="GO" id="GO:0010506">
    <property type="term" value="P:regulation of autophagy"/>
    <property type="evidence" value="ECO:0007669"/>
    <property type="project" value="InterPro"/>
</dbReference>
<dbReference type="Gene3D" id="1.10.510.10">
    <property type="entry name" value="Transferase(Phosphotransferase) domain 1"/>
    <property type="match status" value="1"/>
</dbReference>
<accession>A0AA38GM32</accession>
<dbReference type="InterPro" id="IPR017441">
    <property type="entry name" value="Protein_kinase_ATP_BS"/>
</dbReference>
<dbReference type="GO" id="GO:0016020">
    <property type="term" value="C:membrane"/>
    <property type="evidence" value="ECO:0007669"/>
    <property type="project" value="TreeGrafter"/>
</dbReference>
<dbReference type="OMA" id="VWHARHK"/>
<gene>
    <name evidence="9" type="ORF">KI387_004491</name>
</gene>
<reference evidence="9 10" key="1">
    <citation type="journal article" date="2021" name="Nat. Plants">
        <title>The Taxus genome provides insights into paclitaxel biosynthesis.</title>
        <authorList>
            <person name="Xiong X."/>
            <person name="Gou J."/>
            <person name="Liao Q."/>
            <person name="Li Y."/>
            <person name="Zhou Q."/>
            <person name="Bi G."/>
            <person name="Li C."/>
            <person name="Du R."/>
            <person name="Wang X."/>
            <person name="Sun T."/>
            <person name="Guo L."/>
            <person name="Liang H."/>
            <person name="Lu P."/>
            <person name="Wu Y."/>
            <person name="Zhang Z."/>
            <person name="Ro D.K."/>
            <person name="Shang Y."/>
            <person name="Huang S."/>
            <person name="Yan J."/>
        </authorList>
    </citation>
    <scope>NUCLEOTIDE SEQUENCE [LARGE SCALE GENOMIC DNA]</scope>
    <source>
        <strain evidence="9">Ta-2019</strain>
    </source>
</reference>
<dbReference type="Pfam" id="PF24497">
    <property type="entry name" value="MIT_ATG1"/>
    <property type="match status" value="1"/>
</dbReference>
<evidence type="ECO:0000256" key="4">
    <source>
        <dbReference type="ARBA" id="ARBA00022777"/>
    </source>
</evidence>
<dbReference type="CDD" id="cd14009">
    <property type="entry name" value="STKc_ATG1_ULK_like"/>
    <property type="match status" value="1"/>
</dbReference>
<evidence type="ECO:0000313" key="10">
    <source>
        <dbReference type="Proteomes" id="UP000824469"/>
    </source>
</evidence>
<dbReference type="InterPro" id="IPR011009">
    <property type="entry name" value="Kinase-like_dom_sf"/>
</dbReference>
<evidence type="ECO:0000313" key="9">
    <source>
        <dbReference type="EMBL" id="KAH9324313.1"/>
    </source>
</evidence>
<dbReference type="PANTHER" id="PTHR24348:SF22">
    <property type="entry name" value="NON-SPECIFIC SERINE_THREONINE PROTEIN KINASE"/>
    <property type="match status" value="1"/>
</dbReference>
<dbReference type="EMBL" id="JAHRHJ020000002">
    <property type="protein sequence ID" value="KAH9324313.1"/>
    <property type="molecule type" value="Genomic_DNA"/>
</dbReference>
<evidence type="ECO:0000259" key="8">
    <source>
        <dbReference type="PROSITE" id="PS50011"/>
    </source>
</evidence>
<evidence type="ECO:0000256" key="6">
    <source>
        <dbReference type="ARBA" id="ARBA00058225"/>
    </source>
</evidence>
<dbReference type="SMART" id="SM00220">
    <property type="entry name" value="S_TKc"/>
    <property type="match status" value="1"/>
</dbReference>